<accession>A0A9W8XGD2</accession>
<sequence length="163" mass="18544">MPEPSSSRPLRWIESSSMASAENKEANSTDQNESKTRVRRQPRQRKGPPQLQFVTATDPSDFKGEKAKRSVRSQAMIQYRYQSTEQKKQNKKNQDTQVKRSRAQPVERVVPAGQNNDDDDVVLLPRHDSQSHADEWWISQGHDADVDASWTPYNAAMVPALLA</sequence>
<reference evidence="2" key="1">
    <citation type="submission" date="2022-10" db="EMBL/GenBank/DDBJ databases">
        <title>Tapping the CABI collections for fungal endophytes: first genome assemblies for Collariella, Neodidymelliopsis, Ascochyta clinopodiicola, Didymella pomorum, Didymosphaeria variabile, Neocosmospora piperis and Neocucurbitaria cava.</title>
        <authorList>
            <person name="Hill R."/>
        </authorList>
    </citation>
    <scope>NUCLEOTIDE SEQUENCE</scope>
    <source>
        <strain evidence="2">IMI 356815</strain>
    </source>
</reference>
<proteinExistence type="predicted"/>
<gene>
    <name evidence="2" type="ORF">N0V89_010089</name>
</gene>
<organism evidence="2 3">
    <name type="scientific">Didymosphaeria variabile</name>
    <dbReference type="NCBI Taxonomy" id="1932322"/>
    <lineage>
        <taxon>Eukaryota</taxon>
        <taxon>Fungi</taxon>
        <taxon>Dikarya</taxon>
        <taxon>Ascomycota</taxon>
        <taxon>Pezizomycotina</taxon>
        <taxon>Dothideomycetes</taxon>
        <taxon>Pleosporomycetidae</taxon>
        <taxon>Pleosporales</taxon>
        <taxon>Massarineae</taxon>
        <taxon>Didymosphaeriaceae</taxon>
        <taxon>Didymosphaeria</taxon>
    </lineage>
</organism>
<evidence type="ECO:0000313" key="3">
    <source>
        <dbReference type="Proteomes" id="UP001140513"/>
    </source>
</evidence>
<evidence type="ECO:0000313" key="2">
    <source>
        <dbReference type="EMBL" id="KAJ4348711.1"/>
    </source>
</evidence>
<feature type="compositionally biased region" description="Basic residues" evidence="1">
    <location>
        <begin position="37"/>
        <end position="46"/>
    </location>
</feature>
<dbReference type="AlphaFoldDB" id="A0A9W8XGD2"/>
<keyword evidence="3" id="KW-1185">Reference proteome</keyword>
<dbReference type="EMBL" id="JAPEUX010000007">
    <property type="protein sequence ID" value="KAJ4348711.1"/>
    <property type="molecule type" value="Genomic_DNA"/>
</dbReference>
<feature type="compositionally biased region" description="Polar residues" evidence="1">
    <location>
        <begin position="72"/>
        <end position="84"/>
    </location>
</feature>
<feature type="compositionally biased region" description="Polar residues" evidence="1">
    <location>
        <begin position="1"/>
        <end position="21"/>
    </location>
</feature>
<dbReference type="Proteomes" id="UP001140513">
    <property type="component" value="Unassembled WGS sequence"/>
</dbReference>
<feature type="compositionally biased region" description="Basic and acidic residues" evidence="1">
    <location>
        <begin position="22"/>
        <end position="36"/>
    </location>
</feature>
<evidence type="ECO:0000256" key="1">
    <source>
        <dbReference type="SAM" id="MobiDB-lite"/>
    </source>
</evidence>
<name>A0A9W8XGD2_9PLEO</name>
<protein>
    <submittedName>
        <fullName evidence="2">Uncharacterized protein</fullName>
    </submittedName>
</protein>
<feature type="compositionally biased region" description="Basic and acidic residues" evidence="1">
    <location>
        <begin position="85"/>
        <end position="98"/>
    </location>
</feature>
<dbReference type="GeneID" id="80913619"/>
<feature type="region of interest" description="Disordered" evidence="1">
    <location>
        <begin position="1"/>
        <end position="123"/>
    </location>
</feature>
<dbReference type="RefSeq" id="XP_056068099.1">
    <property type="nucleotide sequence ID" value="XM_056218834.1"/>
</dbReference>
<comment type="caution">
    <text evidence="2">The sequence shown here is derived from an EMBL/GenBank/DDBJ whole genome shotgun (WGS) entry which is preliminary data.</text>
</comment>
<dbReference type="OrthoDB" id="415825at2759"/>